<dbReference type="RefSeq" id="WP_160772998.1">
    <property type="nucleotide sequence ID" value="NZ_WTYV01000007.1"/>
</dbReference>
<gene>
    <name evidence="2" type="ORF">GRI99_15675</name>
</gene>
<keyword evidence="3" id="KW-1185">Reference proteome</keyword>
<protein>
    <submittedName>
        <fullName evidence="2">Uncharacterized protein</fullName>
    </submittedName>
</protein>
<dbReference type="AlphaFoldDB" id="A0A844Z3E4"/>
<keyword evidence="1" id="KW-1133">Transmembrane helix</keyword>
<evidence type="ECO:0000313" key="2">
    <source>
        <dbReference type="EMBL" id="MXO73067.1"/>
    </source>
</evidence>
<keyword evidence="1" id="KW-0812">Transmembrane</keyword>
<proteinExistence type="predicted"/>
<comment type="caution">
    <text evidence="2">The sequence shown here is derived from an EMBL/GenBank/DDBJ whole genome shotgun (WGS) entry which is preliminary data.</text>
</comment>
<feature type="transmembrane region" description="Helical" evidence="1">
    <location>
        <begin position="40"/>
        <end position="57"/>
    </location>
</feature>
<dbReference type="EMBL" id="WTYV01000007">
    <property type="protein sequence ID" value="MXO73067.1"/>
    <property type="molecule type" value="Genomic_DNA"/>
</dbReference>
<accession>A0A844Z3E4</accession>
<keyword evidence="1" id="KW-0472">Membrane</keyword>
<dbReference type="Proteomes" id="UP000466966">
    <property type="component" value="Unassembled WGS sequence"/>
</dbReference>
<sequence>MDGEMRLRGKLQFAQFMQLMIITPIALIGVPVAGFLANDWTFASFALLLYFGSLWTLSREIGQRVSLNNNSLIYRPPGFSFFGNFGWREETEFAFNNISDARLFRVNANNLKRHLGIVDEMLVSCGGRNILIVKDAMHKDDFDFLCRLMAEKCPGLFDPTLVIERKNCAV</sequence>
<feature type="transmembrane region" description="Helical" evidence="1">
    <location>
        <begin position="12"/>
        <end position="34"/>
    </location>
</feature>
<evidence type="ECO:0000256" key="1">
    <source>
        <dbReference type="SAM" id="Phobius"/>
    </source>
</evidence>
<organism evidence="2 3">
    <name type="scientific">Alteraurantiacibacter buctensis</name>
    <dbReference type="NCBI Taxonomy" id="1503981"/>
    <lineage>
        <taxon>Bacteria</taxon>
        <taxon>Pseudomonadati</taxon>
        <taxon>Pseudomonadota</taxon>
        <taxon>Alphaproteobacteria</taxon>
        <taxon>Sphingomonadales</taxon>
        <taxon>Erythrobacteraceae</taxon>
        <taxon>Alteraurantiacibacter</taxon>
    </lineage>
</organism>
<name>A0A844Z3E4_9SPHN</name>
<reference evidence="2 3" key="1">
    <citation type="submission" date="2019-12" db="EMBL/GenBank/DDBJ databases">
        <title>Genomic-based taxomic classification of the family Erythrobacteraceae.</title>
        <authorList>
            <person name="Xu L."/>
        </authorList>
    </citation>
    <scope>NUCLEOTIDE SEQUENCE [LARGE SCALE GENOMIC DNA]</scope>
    <source>
        <strain evidence="2 3">M0322</strain>
    </source>
</reference>
<evidence type="ECO:0000313" key="3">
    <source>
        <dbReference type="Proteomes" id="UP000466966"/>
    </source>
</evidence>